<sequence length="149" mass="17853">MRDEKKCTLCGDPVKLYDSQWYSEGEGTIAEIHHMLPVRDLWRLAWDVIKGIPLEELHWRKSCWDHFEDEKQMEQTAMLRAFAIVYTILYLDINNLKTLCTKCHDVVHSADYRNQEHVNPFDVAPTYWANFWKWAKLDRVTKSLDDFFK</sequence>
<name>A0A6M3LUK0_9ZZZZ</name>
<evidence type="ECO:0000313" key="1">
    <source>
        <dbReference type="EMBL" id="QJA98443.1"/>
    </source>
</evidence>
<keyword evidence="1" id="KW-0378">Hydrolase</keyword>
<proteinExistence type="predicted"/>
<keyword evidence="1" id="KW-0540">Nuclease</keyword>
<protein>
    <submittedName>
        <fullName evidence="1">Putative homing endonuclease</fullName>
    </submittedName>
</protein>
<accession>A0A6M3LUK0</accession>
<dbReference type="EMBL" id="MT143581">
    <property type="protein sequence ID" value="QJA98443.1"/>
    <property type="molecule type" value="Genomic_DNA"/>
</dbReference>
<dbReference type="GO" id="GO:0004519">
    <property type="term" value="F:endonuclease activity"/>
    <property type="evidence" value="ECO:0007669"/>
    <property type="project" value="UniProtKB-KW"/>
</dbReference>
<organism evidence="1">
    <name type="scientific">viral metagenome</name>
    <dbReference type="NCBI Taxonomy" id="1070528"/>
    <lineage>
        <taxon>unclassified sequences</taxon>
        <taxon>metagenomes</taxon>
        <taxon>organismal metagenomes</taxon>
    </lineage>
</organism>
<keyword evidence="1" id="KW-0255">Endonuclease</keyword>
<reference evidence="1" key="1">
    <citation type="submission" date="2020-03" db="EMBL/GenBank/DDBJ databases">
        <title>The deep terrestrial virosphere.</title>
        <authorList>
            <person name="Holmfeldt K."/>
            <person name="Nilsson E."/>
            <person name="Simone D."/>
            <person name="Lopez-Fernandez M."/>
            <person name="Wu X."/>
            <person name="de Brujin I."/>
            <person name="Lundin D."/>
            <person name="Andersson A."/>
            <person name="Bertilsson S."/>
            <person name="Dopson M."/>
        </authorList>
    </citation>
    <scope>NUCLEOTIDE SEQUENCE</scope>
    <source>
        <strain evidence="1">MM171A01782</strain>
    </source>
</reference>
<dbReference type="AlphaFoldDB" id="A0A6M3LUK0"/>
<gene>
    <name evidence="1" type="ORF">MM171A01782_0006</name>
</gene>